<dbReference type="PANTHER" id="PTHR43884:SF20">
    <property type="entry name" value="ACYL-COA DEHYDROGENASE FADE28"/>
    <property type="match status" value="1"/>
</dbReference>
<keyword evidence="4" id="KW-0274">FAD</keyword>
<dbReference type="InterPro" id="IPR009100">
    <property type="entry name" value="AcylCoA_DH/oxidase_NM_dom_sf"/>
</dbReference>
<dbReference type="RefSeq" id="WP_259313610.1">
    <property type="nucleotide sequence ID" value="NZ_CP087164.1"/>
</dbReference>
<dbReference type="EMBL" id="CP087164">
    <property type="protein sequence ID" value="UGS33922.1"/>
    <property type="molecule type" value="Genomic_DNA"/>
</dbReference>
<comment type="similarity">
    <text evidence="2">Belongs to the acyl-CoA dehydrogenase family.</text>
</comment>
<evidence type="ECO:0000256" key="4">
    <source>
        <dbReference type="ARBA" id="ARBA00022827"/>
    </source>
</evidence>
<keyword evidence="3" id="KW-0285">Flavoprotein</keyword>
<dbReference type="SUPFAM" id="SSF56645">
    <property type="entry name" value="Acyl-CoA dehydrogenase NM domain-like"/>
    <property type="match status" value="1"/>
</dbReference>
<dbReference type="InterPro" id="IPR037069">
    <property type="entry name" value="AcylCoA_DH/ox_N_sf"/>
</dbReference>
<evidence type="ECO:0000259" key="6">
    <source>
        <dbReference type="Pfam" id="PF00441"/>
    </source>
</evidence>
<dbReference type="Gene3D" id="1.10.540.10">
    <property type="entry name" value="Acyl-CoA dehydrogenase/oxidase, N-terminal domain"/>
    <property type="match status" value="1"/>
</dbReference>
<dbReference type="SUPFAM" id="SSF47203">
    <property type="entry name" value="Acyl-CoA dehydrogenase C-terminal domain-like"/>
    <property type="match status" value="1"/>
</dbReference>
<protein>
    <submittedName>
        <fullName evidence="8">Acyl-CoA dehydrogenase</fullName>
        <ecNumber evidence="8">1.3.99.-</ecNumber>
    </submittedName>
</protein>
<evidence type="ECO:0000313" key="8">
    <source>
        <dbReference type="EMBL" id="UGS33922.1"/>
    </source>
</evidence>
<dbReference type="InterPro" id="IPR009075">
    <property type="entry name" value="AcylCo_DH/oxidase_C"/>
</dbReference>
<accession>A0A9E6XUB1</accession>
<dbReference type="PANTHER" id="PTHR43884">
    <property type="entry name" value="ACYL-COA DEHYDROGENASE"/>
    <property type="match status" value="1"/>
</dbReference>
<evidence type="ECO:0000256" key="2">
    <source>
        <dbReference type="ARBA" id="ARBA00009347"/>
    </source>
</evidence>
<gene>
    <name evidence="8" type="primary">acdA_1</name>
    <name evidence="8" type="ORF">DSM104329_00289</name>
</gene>
<keyword evidence="5 8" id="KW-0560">Oxidoreductase</keyword>
<dbReference type="Pfam" id="PF00441">
    <property type="entry name" value="Acyl-CoA_dh_1"/>
    <property type="match status" value="1"/>
</dbReference>
<comment type="cofactor">
    <cofactor evidence="1">
        <name>FAD</name>
        <dbReference type="ChEBI" id="CHEBI:57692"/>
    </cofactor>
</comment>
<dbReference type="InterPro" id="IPR013786">
    <property type="entry name" value="AcylCoA_DH/ox_N"/>
</dbReference>
<proteinExistence type="inferred from homology"/>
<dbReference type="GO" id="GO:0003995">
    <property type="term" value="F:acyl-CoA dehydrogenase activity"/>
    <property type="evidence" value="ECO:0007669"/>
    <property type="project" value="TreeGrafter"/>
</dbReference>
<dbReference type="KEGG" id="sbae:DSM104329_00289"/>
<organism evidence="8 9">
    <name type="scientific">Capillimicrobium parvum</name>
    <dbReference type="NCBI Taxonomy" id="2884022"/>
    <lineage>
        <taxon>Bacteria</taxon>
        <taxon>Bacillati</taxon>
        <taxon>Actinomycetota</taxon>
        <taxon>Thermoleophilia</taxon>
        <taxon>Solirubrobacterales</taxon>
        <taxon>Capillimicrobiaceae</taxon>
        <taxon>Capillimicrobium</taxon>
    </lineage>
</organism>
<dbReference type="Gene3D" id="1.20.140.10">
    <property type="entry name" value="Butyryl-CoA Dehydrogenase, subunit A, domain 3"/>
    <property type="match status" value="1"/>
</dbReference>
<dbReference type="Proteomes" id="UP001162834">
    <property type="component" value="Chromosome"/>
</dbReference>
<reference evidence="8" key="1">
    <citation type="journal article" date="2022" name="Int. J. Syst. Evol. Microbiol.">
        <title>Pseudomonas aegrilactucae sp. nov. and Pseudomonas morbosilactucae sp. nov., pathogens causing bacterial rot of lettuce in Japan.</title>
        <authorList>
            <person name="Sawada H."/>
            <person name="Fujikawa T."/>
            <person name="Satou M."/>
        </authorList>
    </citation>
    <scope>NUCLEOTIDE SEQUENCE</scope>
    <source>
        <strain evidence="8">0166_1</strain>
    </source>
</reference>
<feature type="domain" description="Acyl-CoA dehydrogenase/oxidase C-terminal" evidence="6">
    <location>
        <begin position="216"/>
        <end position="339"/>
    </location>
</feature>
<dbReference type="EC" id="1.3.99.-" evidence="8"/>
<keyword evidence="9" id="KW-1185">Reference proteome</keyword>
<sequence>MNLALSDEQEFLREAARGTLARVNTVEAAREALEGAPLPDLWPAACEAGWPGLLVSEDHGGAGLGPFDAMLVMGECGRVLAGVPLLGHLPASWLLDRGGHPALQDVAAGTRRAAFVGAQPPSDLGGGWTWDGEHGKGRVPAGDGTTAHWVVDAPGADVFVVVGAGGSVSVVEGVTVETVTRYDATRSLGLADLSADTATPLDVSATDAANAWHLAQALIAAESLGTVETCLELAVAYAKERFTFGRAIGSYQAIKHQLVEVLRVLENGRSLLYYAGWAGESKPEEFALAASAARSVAGRALDTAARTNIAVHGGIGATWEHDAPLYFRRAQLSRRLLGGTGGATDRVAGELIAAAA</sequence>
<evidence type="ECO:0000256" key="5">
    <source>
        <dbReference type="ARBA" id="ARBA00023002"/>
    </source>
</evidence>
<dbReference type="AlphaFoldDB" id="A0A9E6XUB1"/>
<dbReference type="InterPro" id="IPR036250">
    <property type="entry name" value="AcylCo_DH-like_C"/>
</dbReference>
<evidence type="ECO:0000256" key="3">
    <source>
        <dbReference type="ARBA" id="ARBA00022630"/>
    </source>
</evidence>
<evidence type="ECO:0000256" key="1">
    <source>
        <dbReference type="ARBA" id="ARBA00001974"/>
    </source>
</evidence>
<evidence type="ECO:0000313" key="9">
    <source>
        <dbReference type="Proteomes" id="UP001162834"/>
    </source>
</evidence>
<name>A0A9E6XUB1_9ACTN</name>
<dbReference type="Pfam" id="PF02771">
    <property type="entry name" value="Acyl-CoA_dh_N"/>
    <property type="match status" value="1"/>
</dbReference>
<dbReference type="GO" id="GO:0050660">
    <property type="term" value="F:flavin adenine dinucleotide binding"/>
    <property type="evidence" value="ECO:0007669"/>
    <property type="project" value="InterPro"/>
</dbReference>
<feature type="domain" description="Acyl-CoA dehydrogenase/oxidase N-terminal" evidence="7">
    <location>
        <begin position="6"/>
        <end position="101"/>
    </location>
</feature>
<evidence type="ECO:0000259" key="7">
    <source>
        <dbReference type="Pfam" id="PF02771"/>
    </source>
</evidence>